<dbReference type="Proteomes" id="UP001283366">
    <property type="component" value="Unassembled WGS sequence"/>
</dbReference>
<comment type="similarity">
    <text evidence="2">Belongs to the class-D beta-lactamase family.</text>
</comment>
<keyword evidence="6" id="KW-0046">Antibiotic resistance</keyword>
<feature type="signal peptide" evidence="7">
    <location>
        <begin position="1"/>
        <end position="17"/>
    </location>
</feature>
<gene>
    <name evidence="10" type="primary">bla</name>
    <name evidence="9" type="synonym">blaOXA</name>
    <name evidence="9" type="ORF">SBX37_06575</name>
    <name evidence="10" type="ORF">VIM7927_03252</name>
</gene>
<dbReference type="SUPFAM" id="SSF56601">
    <property type="entry name" value="beta-lactamase/transpeptidase-like"/>
    <property type="match status" value="1"/>
</dbReference>
<dbReference type="Gene3D" id="3.40.710.10">
    <property type="entry name" value="DD-peptidase/beta-lactamase superfamily"/>
    <property type="match status" value="1"/>
</dbReference>
<accession>A0A1Y6IY45</accession>
<reference evidence="10 11" key="1">
    <citation type="submission" date="2017-05" db="EMBL/GenBank/DDBJ databases">
        <authorList>
            <person name="Song R."/>
            <person name="Chenine A.L."/>
            <person name="Ruprecht R.M."/>
        </authorList>
    </citation>
    <scope>NUCLEOTIDE SEQUENCE [LARGE SCALE GENOMIC DNA]</scope>
    <source>
        <strain evidence="10 11">CECT 7927</strain>
    </source>
</reference>
<dbReference type="GO" id="GO:0008658">
    <property type="term" value="F:penicillin binding"/>
    <property type="evidence" value="ECO:0007669"/>
    <property type="project" value="InterPro"/>
</dbReference>
<dbReference type="PANTHER" id="PTHR30627">
    <property type="entry name" value="PEPTIDOGLYCAN D,D-TRANSPEPTIDASE"/>
    <property type="match status" value="1"/>
</dbReference>
<dbReference type="GO" id="GO:0071555">
    <property type="term" value="P:cell wall organization"/>
    <property type="evidence" value="ECO:0007669"/>
    <property type="project" value="TreeGrafter"/>
</dbReference>
<dbReference type="GO" id="GO:0005886">
    <property type="term" value="C:plasma membrane"/>
    <property type="evidence" value="ECO:0007669"/>
    <property type="project" value="TreeGrafter"/>
</dbReference>
<dbReference type="GO" id="GO:0046677">
    <property type="term" value="P:response to antibiotic"/>
    <property type="evidence" value="ECO:0007669"/>
    <property type="project" value="UniProtKB-KW"/>
</dbReference>
<organism evidence="10 11">
    <name type="scientific">Vibrio mangrovi</name>
    <dbReference type="NCBI Taxonomy" id="474394"/>
    <lineage>
        <taxon>Bacteria</taxon>
        <taxon>Pseudomonadati</taxon>
        <taxon>Pseudomonadota</taxon>
        <taxon>Gammaproteobacteria</taxon>
        <taxon>Vibrionales</taxon>
        <taxon>Vibrionaceae</taxon>
        <taxon>Vibrio</taxon>
    </lineage>
</organism>
<dbReference type="EMBL" id="FXXI01000007">
    <property type="protein sequence ID" value="SMS01941.1"/>
    <property type="molecule type" value="Genomic_DNA"/>
</dbReference>
<dbReference type="InterPro" id="IPR001460">
    <property type="entry name" value="PCN-bd_Tpept"/>
</dbReference>
<evidence type="ECO:0000256" key="1">
    <source>
        <dbReference type="ARBA" id="ARBA00001526"/>
    </source>
</evidence>
<dbReference type="GO" id="GO:0008800">
    <property type="term" value="F:beta-lactamase activity"/>
    <property type="evidence" value="ECO:0007669"/>
    <property type="project" value="UniProtKB-EC"/>
</dbReference>
<feature type="chain" id="PRO_5013232536" description="beta-lactamase" evidence="7">
    <location>
        <begin position="18"/>
        <end position="262"/>
    </location>
</feature>
<keyword evidence="4 7" id="KW-0732">Signal</keyword>
<proteinExistence type="inferred from homology"/>
<dbReference type="AlphaFoldDB" id="A0A1Y6IY45"/>
<dbReference type="Pfam" id="PF00905">
    <property type="entry name" value="Transpeptidase"/>
    <property type="match status" value="1"/>
</dbReference>
<evidence type="ECO:0000256" key="4">
    <source>
        <dbReference type="ARBA" id="ARBA00022729"/>
    </source>
</evidence>
<evidence type="ECO:0000313" key="10">
    <source>
        <dbReference type="EMBL" id="SMS01941.1"/>
    </source>
</evidence>
<comment type="catalytic activity">
    <reaction evidence="1">
        <text>a beta-lactam + H2O = a substituted beta-amino acid</text>
        <dbReference type="Rhea" id="RHEA:20401"/>
        <dbReference type="ChEBI" id="CHEBI:15377"/>
        <dbReference type="ChEBI" id="CHEBI:35627"/>
        <dbReference type="ChEBI" id="CHEBI:140347"/>
        <dbReference type="EC" id="3.5.2.6"/>
    </reaction>
</comment>
<keyword evidence="12" id="KW-1185">Reference proteome</keyword>
<evidence type="ECO:0000256" key="7">
    <source>
        <dbReference type="SAM" id="SignalP"/>
    </source>
</evidence>
<dbReference type="EC" id="3.5.2.6" evidence="3"/>
<dbReference type="PANTHER" id="PTHR30627:SF6">
    <property type="entry name" value="BETA-LACTAMASE YBXI-RELATED"/>
    <property type="match status" value="1"/>
</dbReference>
<reference evidence="9 12" key="2">
    <citation type="submission" date="2023-11" db="EMBL/GenBank/DDBJ databases">
        <title>Plant-associative lifestyle of Vibrio porteresiae and its evolutionary dynamics.</title>
        <authorList>
            <person name="Rameshkumar N."/>
            <person name="Kirti K."/>
        </authorList>
    </citation>
    <scope>NUCLEOTIDE SEQUENCE [LARGE SCALE GENOMIC DNA]</scope>
    <source>
        <strain evidence="9 12">MSSRF38</strain>
    </source>
</reference>
<dbReference type="EMBL" id="JAWRCO010000001">
    <property type="protein sequence ID" value="MDW6002526.1"/>
    <property type="molecule type" value="Genomic_DNA"/>
</dbReference>
<feature type="domain" description="Penicillin-binding protein transpeptidase" evidence="8">
    <location>
        <begin position="53"/>
        <end position="246"/>
    </location>
</feature>
<evidence type="ECO:0000256" key="5">
    <source>
        <dbReference type="ARBA" id="ARBA00022801"/>
    </source>
</evidence>
<name>A0A1Y6IY45_9VIBR</name>
<evidence type="ECO:0000313" key="12">
    <source>
        <dbReference type="Proteomes" id="UP001283366"/>
    </source>
</evidence>
<dbReference type="OrthoDB" id="9762883at2"/>
<dbReference type="InterPro" id="IPR012338">
    <property type="entry name" value="Beta-lactam/transpept-like"/>
</dbReference>
<dbReference type="NCBIfam" id="NF012161">
    <property type="entry name" value="bla_class_D_main"/>
    <property type="match status" value="1"/>
</dbReference>
<dbReference type="RefSeq" id="WP_087481964.1">
    <property type="nucleotide sequence ID" value="NZ_AP024883.1"/>
</dbReference>
<dbReference type="InterPro" id="IPR050515">
    <property type="entry name" value="Beta-lactam/transpept"/>
</dbReference>
<sequence>MNKLLLLICITSFSAFSKDVSLESIFSKSPVEGTIVVENLDGSEKYVFNPDRAKTKLAVASTFKIPNTLIGVEENIVSSESSVFPWDGKQYDIQAWNHDQTLASAFQVSCVWCYQEIAKKVGAEKYKTYVKAIHYGHLPNTFDLTQFWLDGTLKLNAYEQVAFLKQLYHQKLPFSTKSFNVLKEVMLAEKTENYSMYAKSGWARRVKNPVGWYVGYLETKNGTWFFATNLAIKDVKQLNLRKEISMEVLEKIGVISSAFEKI</sequence>
<evidence type="ECO:0000256" key="2">
    <source>
        <dbReference type="ARBA" id="ARBA00007898"/>
    </source>
</evidence>
<evidence type="ECO:0000313" key="11">
    <source>
        <dbReference type="Proteomes" id="UP000196125"/>
    </source>
</evidence>
<dbReference type="Proteomes" id="UP000196125">
    <property type="component" value="Unassembled WGS sequence"/>
</dbReference>
<evidence type="ECO:0000259" key="8">
    <source>
        <dbReference type="Pfam" id="PF00905"/>
    </source>
</evidence>
<evidence type="ECO:0000256" key="3">
    <source>
        <dbReference type="ARBA" id="ARBA00012865"/>
    </source>
</evidence>
<evidence type="ECO:0000313" key="9">
    <source>
        <dbReference type="EMBL" id="MDW6002526.1"/>
    </source>
</evidence>
<keyword evidence="5 10" id="KW-0378">Hydrolase</keyword>
<evidence type="ECO:0000256" key="6">
    <source>
        <dbReference type="ARBA" id="ARBA00023251"/>
    </source>
</evidence>
<protein>
    <recommendedName>
        <fullName evidence="3">beta-lactamase</fullName>
        <ecNumber evidence="3">3.5.2.6</ecNumber>
    </recommendedName>
</protein>